<evidence type="ECO:0000313" key="1">
    <source>
        <dbReference type="EMBL" id="RUT73465.1"/>
    </source>
</evidence>
<comment type="caution">
    <text evidence="1">The sequence shown here is derived from an EMBL/GenBank/DDBJ whole genome shotgun (WGS) entry which is preliminary data.</text>
</comment>
<dbReference type="SUPFAM" id="SSF101386">
    <property type="entry name" value="all-alpha NTP pyrophosphatases"/>
    <property type="match status" value="1"/>
</dbReference>
<evidence type="ECO:0000313" key="2">
    <source>
        <dbReference type="Proteomes" id="UP000282985"/>
    </source>
</evidence>
<dbReference type="EMBL" id="RJJX01000021">
    <property type="protein sequence ID" value="RUT73465.1"/>
    <property type="molecule type" value="Genomic_DNA"/>
</dbReference>
<name>A0A434AGG1_9BACT</name>
<dbReference type="OrthoDB" id="9795188at2"/>
<sequence>MFKMIELDKVKAFHRAFGVPVEENPIIPSATRCELRQNILQEEVNELKNAWESGDLIEVADALADIHYVLMGTVLEFGLKDLYAEIFKEVHRSNMSKLDENGNPLYRHDGKVIKSDLYSKPEIESIIGKSTLIQRK</sequence>
<dbReference type="InterPro" id="IPR033653">
    <property type="entry name" value="NTP-PPase_DR2231-like"/>
</dbReference>
<evidence type="ECO:0008006" key="3">
    <source>
        <dbReference type="Google" id="ProtNLM"/>
    </source>
</evidence>
<reference evidence="1 2" key="1">
    <citation type="submission" date="2018-11" db="EMBL/GenBank/DDBJ databases">
        <title>Parancylomarina longa gen. nov., sp. nov., isolated from sediments of southern Okinawa.</title>
        <authorList>
            <person name="Fu T."/>
        </authorList>
    </citation>
    <scope>NUCLEOTIDE SEQUENCE [LARGE SCALE GENOMIC DNA]</scope>
    <source>
        <strain evidence="1 2">T3-2 S1-C</strain>
    </source>
</reference>
<keyword evidence="2" id="KW-1185">Reference proteome</keyword>
<dbReference type="CDD" id="cd11530">
    <property type="entry name" value="NTP-PPase_DR2231_like"/>
    <property type="match status" value="1"/>
</dbReference>
<dbReference type="Proteomes" id="UP000282985">
    <property type="component" value="Unassembled WGS sequence"/>
</dbReference>
<dbReference type="AlphaFoldDB" id="A0A434AGG1"/>
<gene>
    <name evidence="1" type="ORF">DLK05_13370</name>
</gene>
<protein>
    <recommendedName>
        <fullName evidence="3">Phosphoribosyl-ATP diphosphatase</fullName>
    </recommendedName>
</protein>
<accession>A0A434AGG1</accession>
<dbReference type="Gene3D" id="1.10.3420.10">
    <property type="entry name" value="putative ntp pyrophosphohydrolase like domain"/>
    <property type="match status" value="1"/>
</dbReference>
<proteinExistence type="predicted"/>
<dbReference type="InterPro" id="IPR023292">
    <property type="entry name" value="NTP_PyroPHydrolase-like_dom_sf"/>
</dbReference>
<dbReference type="InterPro" id="IPR021130">
    <property type="entry name" value="PRib-ATP_PPHydrolase-like"/>
</dbReference>
<organism evidence="1 2">
    <name type="scientific">Ancylomarina longa</name>
    <dbReference type="NCBI Taxonomy" id="2487017"/>
    <lineage>
        <taxon>Bacteria</taxon>
        <taxon>Pseudomonadati</taxon>
        <taxon>Bacteroidota</taxon>
        <taxon>Bacteroidia</taxon>
        <taxon>Marinilabiliales</taxon>
        <taxon>Marinifilaceae</taxon>
        <taxon>Ancylomarina</taxon>
    </lineage>
</organism>
<dbReference type="Pfam" id="PF01503">
    <property type="entry name" value="PRA-PH"/>
    <property type="match status" value="1"/>
</dbReference>